<reference evidence="3" key="1">
    <citation type="journal article" date="2019" name="Int. J. Syst. Evol. Microbiol.">
        <title>The Global Catalogue of Microorganisms (GCM) 10K type strain sequencing project: providing services to taxonomists for standard genome sequencing and annotation.</title>
        <authorList>
            <consortium name="The Broad Institute Genomics Platform"/>
            <consortium name="The Broad Institute Genome Sequencing Center for Infectious Disease"/>
            <person name="Wu L."/>
            <person name="Ma J."/>
        </authorList>
    </citation>
    <scope>NUCLEOTIDE SEQUENCE [LARGE SCALE GENOMIC DNA]</scope>
    <source>
        <strain evidence="3">JCM 15503</strain>
    </source>
</reference>
<dbReference type="RefSeq" id="WP_231010041.1">
    <property type="nucleotide sequence ID" value="NZ_BAAAEW010000026.1"/>
</dbReference>
<sequence>MAFPTWMAEAFSMTQAPPPDDLAEAFLLSLRRRRLVLAMAAAGMGVAACGGGGGDAGSPAPAPPPPPPSPTPPPVSGPAWWNFGRDSQHSGEGAIATQDLNRIAWSTPVDLMPQYQGETLLVHYGSPVITSNNTVLVPVKTQATSGFRVEARSGATGTLLWSADTDYAVPAHHWMPGFHLALSRSNRLFVPGAGGKVYVRDAADSAQGALQPLVFYGSAAYAAASAQLDAAVFINTPITVDAAGNAFFGFVANAGNPAGLVSGFARIGADGQGRWIAAADVSGDASVVKPAMNCAPALSPDLATVYVLANAVSAGWSQHGVLVALDSTTLAPRARVALLDPQTGDKAQVSDDSTASPTIGTDGDVYIGVLESSQGQHNYRGWLLHFDSTLATTKVPGSFGWDDTASLVPASIVGGYTGSSSYLLAVKYNNYLNAGTGDGLNRMAVLDPNATQTDPISGVPVMREVITVLGVTPENPGSAAVKEWCVNTVAVDPLTHSLLVNSEDGVLYRWDLATNTLSQRIRLTGGLGEAYTPTAIGADGAVYAINRSVLFSIAG</sequence>
<comment type="caution">
    <text evidence="2">The sequence shown here is derived from an EMBL/GenBank/DDBJ whole genome shotgun (WGS) entry which is preliminary data.</text>
</comment>
<evidence type="ECO:0000313" key="2">
    <source>
        <dbReference type="EMBL" id="GAA0759819.1"/>
    </source>
</evidence>
<feature type="compositionally biased region" description="Pro residues" evidence="1">
    <location>
        <begin position="60"/>
        <end position="76"/>
    </location>
</feature>
<gene>
    <name evidence="2" type="ORF">GCM10009107_41650</name>
</gene>
<dbReference type="InterPro" id="IPR011047">
    <property type="entry name" value="Quinoprotein_ADH-like_sf"/>
</dbReference>
<name>A0ABN1KA51_9BURK</name>
<dbReference type="Proteomes" id="UP001500279">
    <property type="component" value="Unassembled WGS sequence"/>
</dbReference>
<evidence type="ECO:0000256" key="1">
    <source>
        <dbReference type="SAM" id="MobiDB-lite"/>
    </source>
</evidence>
<evidence type="ECO:0008006" key="4">
    <source>
        <dbReference type="Google" id="ProtNLM"/>
    </source>
</evidence>
<feature type="region of interest" description="Disordered" evidence="1">
    <location>
        <begin position="51"/>
        <end position="78"/>
    </location>
</feature>
<keyword evidence="3" id="KW-1185">Reference proteome</keyword>
<dbReference type="EMBL" id="BAAAEW010000026">
    <property type="protein sequence ID" value="GAA0759819.1"/>
    <property type="molecule type" value="Genomic_DNA"/>
</dbReference>
<dbReference type="SUPFAM" id="SSF50998">
    <property type="entry name" value="Quinoprotein alcohol dehydrogenase-like"/>
    <property type="match status" value="1"/>
</dbReference>
<organism evidence="2 3">
    <name type="scientific">Ideonella azotifigens</name>
    <dbReference type="NCBI Taxonomy" id="513160"/>
    <lineage>
        <taxon>Bacteria</taxon>
        <taxon>Pseudomonadati</taxon>
        <taxon>Pseudomonadota</taxon>
        <taxon>Betaproteobacteria</taxon>
        <taxon>Burkholderiales</taxon>
        <taxon>Sphaerotilaceae</taxon>
        <taxon>Ideonella</taxon>
    </lineage>
</organism>
<protein>
    <recommendedName>
        <fullName evidence="4">Pyrrolo-quinoline quinone</fullName>
    </recommendedName>
</protein>
<accession>A0ABN1KA51</accession>
<evidence type="ECO:0000313" key="3">
    <source>
        <dbReference type="Proteomes" id="UP001500279"/>
    </source>
</evidence>
<proteinExistence type="predicted"/>